<dbReference type="Pfam" id="PF02322">
    <property type="entry name" value="Cyt_bd_oxida_II"/>
    <property type="match status" value="1"/>
</dbReference>
<dbReference type="STRING" id="28141.CSK29544_03907"/>
<dbReference type="Proteomes" id="UP000548673">
    <property type="component" value="Unassembled WGS sequence"/>
</dbReference>
<dbReference type="GO" id="GO:0005886">
    <property type="term" value="C:plasma membrane"/>
    <property type="evidence" value="ECO:0007669"/>
    <property type="project" value="UniProtKB-SubCell"/>
</dbReference>
<keyword evidence="9 12" id="KW-1133">Transmembrane helix</keyword>
<evidence type="ECO:0000256" key="6">
    <source>
        <dbReference type="ARBA" id="ARBA00022692"/>
    </source>
</evidence>
<dbReference type="PANTHER" id="PTHR43141">
    <property type="entry name" value="CYTOCHROME BD2 SUBUNIT II"/>
    <property type="match status" value="1"/>
</dbReference>
<feature type="transmembrane region" description="Helical" evidence="12">
    <location>
        <begin position="118"/>
        <end position="141"/>
    </location>
</feature>
<keyword evidence="4" id="KW-1003">Cell membrane</keyword>
<evidence type="ECO:0000256" key="12">
    <source>
        <dbReference type="SAM" id="Phobius"/>
    </source>
</evidence>
<feature type="transmembrane region" description="Helical" evidence="12">
    <location>
        <begin position="289"/>
        <end position="315"/>
    </location>
</feature>
<evidence type="ECO:0000256" key="10">
    <source>
        <dbReference type="ARBA" id="ARBA00023004"/>
    </source>
</evidence>
<evidence type="ECO:0000256" key="1">
    <source>
        <dbReference type="ARBA" id="ARBA00004651"/>
    </source>
</evidence>
<protein>
    <submittedName>
        <fullName evidence="13">Cytochrome d ubiquinol oxidase subunit II</fullName>
    </submittedName>
</protein>
<dbReference type="NCBIfam" id="TIGR00203">
    <property type="entry name" value="cydB"/>
    <property type="match status" value="1"/>
</dbReference>
<feature type="transmembrane region" description="Helical" evidence="12">
    <location>
        <begin position="203"/>
        <end position="224"/>
    </location>
</feature>
<dbReference type="KEGG" id="csj:CSK29544_03907"/>
<evidence type="ECO:0000256" key="2">
    <source>
        <dbReference type="ARBA" id="ARBA00007543"/>
    </source>
</evidence>
<feature type="transmembrane region" description="Helical" evidence="12">
    <location>
        <begin position="86"/>
        <end position="106"/>
    </location>
</feature>
<evidence type="ECO:0000313" key="16">
    <source>
        <dbReference type="Proteomes" id="UP000548673"/>
    </source>
</evidence>
<dbReference type="RefSeq" id="WP_007848415.1">
    <property type="nucleotide sequence ID" value="NZ_CAWNSY010000111.1"/>
</dbReference>
<keyword evidence="6 12" id="KW-0812">Transmembrane</keyword>
<dbReference type="GO" id="GO:0070069">
    <property type="term" value="C:cytochrome complex"/>
    <property type="evidence" value="ECO:0007669"/>
    <property type="project" value="TreeGrafter"/>
</dbReference>
<proteinExistence type="inferred from homology"/>
<dbReference type="GO" id="GO:0009055">
    <property type="term" value="F:electron transfer activity"/>
    <property type="evidence" value="ECO:0007669"/>
    <property type="project" value="TreeGrafter"/>
</dbReference>
<keyword evidence="11 12" id="KW-0472">Membrane</keyword>
<dbReference type="GeneID" id="92213835"/>
<keyword evidence="7" id="KW-0479">Metal-binding</keyword>
<evidence type="ECO:0000256" key="3">
    <source>
        <dbReference type="ARBA" id="ARBA00022448"/>
    </source>
</evidence>
<comment type="similarity">
    <text evidence="2">Belongs to the cytochrome ubiquinol oxidase subunit 2 family.</text>
</comment>
<evidence type="ECO:0000313" key="15">
    <source>
        <dbReference type="Proteomes" id="UP000244856"/>
    </source>
</evidence>
<gene>
    <name evidence="13" type="primary">cydB</name>
    <name evidence="14" type="ORF">B7T07_10960</name>
    <name evidence="13" type="ORF">HRR37_15315</name>
</gene>
<sequence>MIDYEVLRLVWWLLVGILLIGFAVTDGFDMGVGMLTRILGRTDTERRVMINSIAPHWDGNQVWLITAGGALFAAWPLVYAAAFSGFYVAMILVLASLFFRPVGFDYRSKIEDMRWRNMWDWGVFAGSFVPPLVIGVAFGNLLQGVPFHFDKYQGMFYTGNFFQLLNPFGLLAGVVSVAMILTQGATYLQMRTTGELHLRSRTTAQISALVMMVCFVLAGVWVMYGIDGYVVTSAIDPRAASNPMNKEVVRQAGAWFANFNNMPALWAIPALGVVLPLLTVLASRLEKGAWAFVFSSLTLACVILTAGIAMFPFIMPSSTMLNASLTMWDATSSQLTLTVMTYVAAVFVPIILLYTTWCYWKMFGRITKEHIESNTHSLY</sequence>
<organism evidence="13 16">
    <name type="scientific">Cronobacter sakazakii</name>
    <name type="common">Enterobacter sakazakii</name>
    <dbReference type="NCBI Taxonomy" id="28141"/>
    <lineage>
        <taxon>Bacteria</taxon>
        <taxon>Pseudomonadati</taxon>
        <taxon>Pseudomonadota</taxon>
        <taxon>Gammaproteobacteria</taxon>
        <taxon>Enterobacterales</taxon>
        <taxon>Enterobacteriaceae</taxon>
        <taxon>Cronobacter</taxon>
    </lineage>
</organism>
<comment type="subcellular location">
    <subcellularLocation>
        <location evidence="1">Cell membrane</location>
        <topology evidence="1">Multi-pass membrane protein</topology>
    </subcellularLocation>
</comment>
<keyword evidence="8" id="KW-0249">Electron transport</keyword>
<reference evidence="13 16" key="2">
    <citation type="submission" date="2020-05" db="EMBL/GenBank/DDBJ databases">
        <title>The draft genome of Cronobacter sakazakii strain 145005.</title>
        <authorList>
            <person name="Yang J."/>
            <person name="Liu L."/>
            <person name="Feng Y."/>
            <person name="Zong Z."/>
        </authorList>
    </citation>
    <scope>NUCLEOTIDE SEQUENCE [LARGE SCALE GENOMIC DNA]</scope>
    <source>
        <strain evidence="13 16">145005</strain>
    </source>
</reference>
<evidence type="ECO:0000256" key="11">
    <source>
        <dbReference type="ARBA" id="ARBA00023136"/>
    </source>
</evidence>
<feature type="transmembrane region" description="Helical" evidence="12">
    <location>
        <begin position="161"/>
        <end position="182"/>
    </location>
</feature>
<evidence type="ECO:0000256" key="5">
    <source>
        <dbReference type="ARBA" id="ARBA00022617"/>
    </source>
</evidence>
<evidence type="ECO:0000256" key="9">
    <source>
        <dbReference type="ARBA" id="ARBA00022989"/>
    </source>
</evidence>
<evidence type="ECO:0000256" key="7">
    <source>
        <dbReference type="ARBA" id="ARBA00022723"/>
    </source>
</evidence>
<reference evidence="14 15" key="1">
    <citation type="submission" date="2017-04" db="EMBL/GenBank/DDBJ databases">
        <title>Cronobacter sakazakii, ST83 Lineage Isolates.</title>
        <authorList>
            <person name="Chase H."/>
            <person name="Tall B."/>
            <person name="Gopinath G."/>
            <person name="Lehner A."/>
        </authorList>
    </citation>
    <scope>NUCLEOTIDE SEQUENCE [LARGE SCALE GENOMIC DNA]</scope>
    <source>
        <strain evidence="14 15">MOD1_Comp15</strain>
    </source>
</reference>
<dbReference type="PANTHER" id="PTHR43141:SF5">
    <property type="entry name" value="CYTOCHROME BD-I UBIQUINOL OXIDASE SUBUNIT 2"/>
    <property type="match status" value="1"/>
</dbReference>
<dbReference type="EMBL" id="NCTU01000005">
    <property type="protein sequence ID" value="PUW04373.1"/>
    <property type="molecule type" value="Genomic_DNA"/>
</dbReference>
<feature type="transmembrane region" description="Helical" evidence="12">
    <location>
        <begin position="335"/>
        <end position="360"/>
    </location>
</feature>
<evidence type="ECO:0000313" key="14">
    <source>
        <dbReference type="EMBL" id="PUW04373.1"/>
    </source>
</evidence>
<dbReference type="Proteomes" id="UP000244856">
    <property type="component" value="Unassembled WGS sequence"/>
</dbReference>
<accession>A0A2S9UEY4</accession>
<keyword evidence="3" id="KW-0813">Transport</keyword>
<dbReference type="InterPro" id="IPR003317">
    <property type="entry name" value="Cyt-d_oxidase_su2"/>
</dbReference>
<dbReference type="AlphaFoldDB" id="A0A2S9UEY4"/>
<name>A0A2S9UEY4_CROSK</name>
<dbReference type="EMBL" id="JABTXY010000025">
    <property type="protein sequence ID" value="NYV43696.1"/>
    <property type="molecule type" value="Genomic_DNA"/>
</dbReference>
<evidence type="ECO:0000256" key="4">
    <source>
        <dbReference type="ARBA" id="ARBA00022475"/>
    </source>
</evidence>
<evidence type="ECO:0000256" key="8">
    <source>
        <dbReference type="ARBA" id="ARBA00022982"/>
    </source>
</evidence>
<feature type="transmembrane region" description="Helical" evidence="12">
    <location>
        <begin position="12"/>
        <end position="40"/>
    </location>
</feature>
<keyword evidence="5" id="KW-0349">Heme</keyword>
<dbReference type="GO" id="GO:0046872">
    <property type="term" value="F:metal ion binding"/>
    <property type="evidence" value="ECO:0007669"/>
    <property type="project" value="UniProtKB-KW"/>
</dbReference>
<comment type="caution">
    <text evidence="13">The sequence shown here is derived from an EMBL/GenBank/DDBJ whole genome shotgun (WGS) entry which is preliminary data.</text>
</comment>
<dbReference type="PIRSF" id="PIRSF000267">
    <property type="entry name" value="Cyt_oxidse_sub2"/>
    <property type="match status" value="1"/>
</dbReference>
<feature type="transmembrane region" description="Helical" evidence="12">
    <location>
        <begin position="264"/>
        <end position="282"/>
    </location>
</feature>
<evidence type="ECO:0000313" key="13">
    <source>
        <dbReference type="EMBL" id="NYV43696.1"/>
    </source>
</evidence>
<keyword evidence="10" id="KW-0408">Iron</keyword>
<dbReference type="GO" id="GO:0019646">
    <property type="term" value="P:aerobic electron transport chain"/>
    <property type="evidence" value="ECO:0007669"/>
    <property type="project" value="TreeGrafter"/>
</dbReference>
<dbReference type="GO" id="GO:0016682">
    <property type="term" value="F:oxidoreductase activity, acting on diphenols and related substances as donors, oxygen as acceptor"/>
    <property type="evidence" value="ECO:0007669"/>
    <property type="project" value="TreeGrafter"/>
</dbReference>
<dbReference type="NCBIfam" id="NF011579">
    <property type="entry name" value="PRK15003.1"/>
    <property type="match status" value="1"/>
</dbReference>